<dbReference type="Gene3D" id="2.60.40.200">
    <property type="entry name" value="Superoxide dismutase, copper/zinc binding domain"/>
    <property type="match status" value="1"/>
</dbReference>
<dbReference type="Proteomes" id="UP000694569">
    <property type="component" value="Unplaced"/>
</dbReference>
<reference evidence="1" key="2">
    <citation type="submission" date="2025-09" db="UniProtKB">
        <authorList>
            <consortium name="Ensembl"/>
        </authorList>
    </citation>
    <scope>IDENTIFICATION</scope>
</reference>
<keyword evidence="2" id="KW-1185">Reference proteome</keyword>
<organism evidence="1 2">
    <name type="scientific">Leptobrachium leishanense</name>
    <name type="common">Leishan spiny toad</name>
    <dbReference type="NCBI Taxonomy" id="445787"/>
    <lineage>
        <taxon>Eukaryota</taxon>
        <taxon>Metazoa</taxon>
        <taxon>Chordata</taxon>
        <taxon>Craniata</taxon>
        <taxon>Vertebrata</taxon>
        <taxon>Euteleostomi</taxon>
        <taxon>Amphibia</taxon>
        <taxon>Batrachia</taxon>
        <taxon>Anura</taxon>
        <taxon>Pelobatoidea</taxon>
        <taxon>Megophryidae</taxon>
        <taxon>Leptobrachium</taxon>
    </lineage>
</organism>
<dbReference type="AlphaFoldDB" id="A0A8C5PVI9"/>
<evidence type="ECO:0000313" key="2">
    <source>
        <dbReference type="Proteomes" id="UP000694569"/>
    </source>
</evidence>
<dbReference type="SUPFAM" id="SSF49329">
    <property type="entry name" value="Cu,Zn superoxide dismutase-like"/>
    <property type="match status" value="1"/>
</dbReference>
<dbReference type="GO" id="GO:0006801">
    <property type="term" value="P:superoxide metabolic process"/>
    <property type="evidence" value="ECO:0007669"/>
    <property type="project" value="InterPro"/>
</dbReference>
<evidence type="ECO:0000313" key="1">
    <source>
        <dbReference type="Ensembl" id="ENSLLEP00000028292.1"/>
    </source>
</evidence>
<dbReference type="Ensembl" id="ENSLLET00000029398.1">
    <property type="protein sequence ID" value="ENSLLEP00000028292.1"/>
    <property type="gene ID" value="ENSLLEG00000017899.1"/>
</dbReference>
<dbReference type="InterPro" id="IPR036423">
    <property type="entry name" value="SOD-like_Cu/Zn_dom_sf"/>
</dbReference>
<reference evidence="1" key="1">
    <citation type="submission" date="2025-08" db="UniProtKB">
        <authorList>
            <consortium name="Ensembl"/>
        </authorList>
    </citation>
    <scope>IDENTIFICATION</scope>
</reference>
<proteinExistence type="predicted"/>
<dbReference type="GO" id="GO:0046872">
    <property type="term" value="F:metal ion binding"/>
    <property type="evidence" value="ECO:0007669"/>
    <property type="project" value="InterPro"/>
</dbReference>
<accession>A0A8C5PVI9</accession>
<protein>
    <submittedName>
        <fullName evidence="1">Uncharacterized protein</fullName>
    </submittedName>
</protein>
<name>A0A8C5PVI9_9ANUR</name>
<sequence length="93" mass="10361">MLKPVCVLKGTRDVHGVVYFQQESDGLVTVDALLSDGKHSFHIAGPHFNPKGKTPWMTKFKFLGEIILSEENKNVAIHRTSVTHLDWMTGNSA</sequence>